<gene>
    <name evidence="2" type="ORF">QQA45_02450</name>
</gene>
<dbReference type="EMBL" id="JASSPP010000003">
    <property type="protein sequence ID" value="MDK9580377.1"/>
    <property type="molecule type" value="Genomic_DNA"/>
</dbReference>
<reference evidence="2 3" key="1">
    <citation type="submission" date="2023-06" db="EMBL/GenBank/DDBJ databases">
        <title>Antibody response to the Sneathia vaginalis cytopathogenic toxin A during pregnancy.</title>
        <authorList>
            <person name="Mccoy Z.T."/>
            <person name="Serrano M.G."/>
            <person name="Spaine K."/>
            <person name="Edwards D.J."/>
            <person name="Buck G.A."/>
            <person name="Jefferson K."/>
        </authorList>
    </citation>
    <scope>NUCLEOTIDE SEQUENCE [LARGE SCALE GENOMIC DNA]</scope>
    <source>
        <strain evidence="2 3">CCUG 42621</strain>
    </source>
</reference>
<keyword evidence="1" id="KW-0732">Signal</keyword>
<accession>A0ABT7HK15</accession>
<proteinExistence type="predicted"/>
<dbReference type="Proteomes" id="UP001225134">
    <property type="component" value="Unassembled WGS sequence"/>
</dbReference>
<evidence type="ECO:0000313" key="3">
    <source>
        <dbReference type="Proteomes" id="UP001225134"/>
    </source>
</evidence>
<feature type="chain" id="PRO_5047531640" evidence="1">
    <location>
        <begin position="19"/>
        <end position="129"/>
    </location>
</feature>
<keyword evidence="2" id="KW-0449">Lipoprotein</keyword>
<organism evidence="2 3">
    <name type="scientific">Sneathia sanguinegens</name>
    <dbReference type="NCBI Taxonomy" id="40543"/>
    <lineage>
        <taxon>Bacteria</taxon>
        <taxon>Fusobacteriati</taxon>
        <taxon>Fusobacteriota</taxon>
        <taxon>Fusobacteriia</taxon>
        <taxon>Fusobacteriales</taxon>
        <taxon>Leptotrichiaceae</taxon>
        <taxon>Sneathia</taxon>
    </lineage>
</organism>
<evidence type="ECO:0000313" key="2">
    <source>
        <dbReference type="EMBL" id="MDK9580377.1"/>
    </source>
</evidence>
<dbReference type="PROSITE" id="PS51257">
    <property type="entry name" value="PROKAR_LIPOPROTEIN"/>
    <property type="match status" value="1"/>
</dbReference>
<dbReference type="RefSeq" id="WP_285152732.1">
    <property type="nucleotide sequence ID" value="NZ_JASSPP010000003.1"/>
</dbReference>
<comment type="caution">
    <text evidence="2">The sequence shown here is derived from an EMBL/GenBank/DDBJ whole genome shotgun (WGS) entry which is preliminary data.</text>
</comment>
<protein>
    <submittedName>
        <fullName evidence="2">Lipoprotein</fullName>
    </submittedName>
</protein>
<feature type="signal peptide" evidence="1">
    <location>
        <begin position="1"/>
        <end position="18"/>
    </location>
</feature>
<sequence>MKKILFLILTTLALSSCASIVHGTNASVRIKSSSNQMITLRDKTGTILAQGRGEITAKVKRGDGAFKAAYYVVETPLQRLNVESKINIGAFGVGNFFVPTFLGYIIDGVDGAMYDLEVNGQPLDSATIR</sequence>
<name>A0ABT7HK15_9FUSO</name>
<keyword evidence="3" id="KW-1185">Reference proteome</keyword>
<evidence type="ECO:0000256" key="1">
    <source>
        <dbReference type="SAM" id="SignalP"/>
    </source>
</evidence>